<dbReference type="RefSeq" id="XP_004351973.1">
    <property type="nucleotide sequence ID" value="XM_004351921.1"/>
</dbReference>
<feature type="domain" description="AAA+ ATPase" evidence="6">
    <location>
        <begin position="308"/>
        <end position="518"/>
    </location>
</feature>
<gene>
    <name evidence="7" type="ORF">DFA_10087</name>
</gene>
<evidence type="ECO:0000256" key="1">
    <source>
        <dbReference type="ARBA" id="ARBA00022741"/>
    </source>
</evidence>
<dbReference type="Proteomes" id="UP000007797">
    <property type="component" value="Unassembled WGS sequence"/>
</dbReference>
<dbReference type="KEGG" id="dfa:DFA_10087"/>
<dbReference type="Gene3D" id="3.40.50.300">
    <property type="entry name" value="P-loop containing nucleotide triphosphate hydrolases"/>
    <property type="match status" value="2"/>
</dbReference>
<dbReference type="InterPro" id="IPR041677">
    <property type="entry name" value="DNA2/NAM7_AAA_11"/>
</dbReference>
<evidence type="ECO:0000256" key="3">
    <source>
        <dbReference type="ARBA" id="ARBA00022806"/>
    </source>
</evidence>
<evidence type="ECO:0000256" key="4">
    <source>
        <dbReference type="ARBA" id="ARBA00022840"/>
    </source>
</evidence>
<feature type="compositionally biased region" description="Polar residues" evidence="5">
    <location>
        <begin position="404"/>
        <end position="419"/>
    </location>
</feature>
<evidence type="ECO:0000256" key="5">
    <source>
        <dbReference type="SAM" id="MobiDB-lite"/>
    </source>
</evidence>
<dbReference type="AlphaFoldDB" id="F4Q984"/>
<dbReference type="PANTHER" id="PTHR10887">
    <property type="entry name" value="DNA2/NAM7 HELICASE FAMILY"/>
    <property type="match status" value="1"/>
</dbReference>
<dbReference type="Pfam" id="PF13086">
    <property type="entry name" value="AAA_11"/>
    <property type="match status" value="2"/>
</dbReference>
<dbReference type="STRING" id="1054147.F4Q984"/>
<evidence type="ECO:0000313" key="7">
    <source>
        <dbReference type="EMBL" id="EGG15253.1"/>
    </source>
</evidence>
<evidence type="ECO:0000256" key="2">
    <source>
        <dbReference type="ARBA" id="ARBA00022801"/>
    </source>
</evidence>
<dbReference type="OrthoDB" id="6513042at2759"/>
<keyword evidence="2" id="KW-0378">Hydrolase</keyword>
<proteinExistence type="predicted"/>
<dbReference type="CDD" id="cd18808">
    <property type="entry name" value="SF1_C_Upf1"/>
    <property type="match status" value="1"/>
</dbReference>
<dbReference type="EMBL" id="GL883026">
    <property type="protein sequence ID" value="EGG15253.1"/>
    <property type="molecule type" value="Genomic_DNA"/>
</dbReference>
<dbReference type="InterPro" id="IPR045055">
    <property type="entry name" value="DNA2/NAM7-like"/>
</dbReference>
<protein>
    <recommendedName>
        <fullName evidence="6">AAA+ ATPase domain-containing protein</fullName>
    </recommendedName>
</protein>
<feature type="compositionally biased region" description="Polar residues" evidence="5">
    <location>
        <begin position="759"/>
        <end position="770"/>
    </location>
</feature>
<dbReference type="InterPro" id="IPR027417">
    <property type="entry name" value="P-loop_NTPase"/>
</dbReference>
<dbReference type="InterPro" id="IPR041679">
    <property type="entry name" value="DNA2/NAM7-like_C"/>
</dbReference>
<keyword evidence="1" id="KW-0547">Nucleotide-binding</keyword>
<dbReference type="GO" id="GO:0005694">
    <property type="term" value="C:chromosome"/>
    <property type="evidence" value="ECO:0007669"/>
    <property type="project" value="UniProtKB-ARBA"/>
</dbReference>
<dbReference type="PANTHER" id="PTHR10887:SF495">
    <property type="entry name" value="HELICASE SENATAXIN ISOFORM X1-RELATED"/>
    <property type="match status" value="1"/>
</dbReference>
<feature type="compositionally biased region" description="Basic and acidic residues" evidence="5">
    <location>
        <begin position="794"/>
        <end position="805"/>
    </location>
</feature>
<dbReference type="GeneID" id="14866982"/>
<keyword evidence="3" id="KW-0347">Helicase</keyword>
<feature type="region of interest" description="Disordered" evidence="5">
    <location>
        <begin position="399"/>
        <end position="419"/>
    </location>
</feature>
<dbReference type="GO" id="GO:0004386">
    <property type="term" value="F:helicase activity"/>
    <property type="evidence" value="ECO:0007669"/>
    <property type="project" value="UniProtKB-KW"/>
</dbReference>
<name>F4Q984_CACFS</name>
<organism evidence="7 8">
    <name type="scientific">Cavenderia fasciculata</name>
    <name type="common">Slime mold</name>
    <name type="synonym">Dictyostelium fasciculatum</name>
    <dbReference type="NCBI Taxonomy" id="261658"/>
    <lineage>
        <taxon>Eukaryota</taxon>
        <taxon>Amoebozoa</taxon>
        <taxon>Evosea</taxon>
        <taxon>Eumycetozoa</taxon>
        <taxon>Dictyostelia</taxon>
        <taxon>Acytosteliales</taxon>
        <taxon>Cavenderiaceae</taxon>
        <taxon>Cavenderia</taxon>
    </lineage>
</organism>
<dbReference type="SUPFAM" id="SSF52540">
    <property type="entry name" value="P-loop containing nucleoside triphosphate hydrolases"/>
    <property type="match status" value="1"/>
</dbReference>
<evidence type="ECO:0000259" key="6">
    <source>
        <dbReference type="SMART" id="SM00382"/>
    </source>
</evidence>
<evidence type="ECO:0000313" key="8">
    <source>
        <dbReference type="Proteomes" id="UP000007797"/>
    </source>
</evidence>
<keyword evidence="4" id="KW-0067">ATP-binding</keyword>
<keyword evidence="8" id="KW-1185">Reference proteome</keyword>
<dbReference type="OMA" id="TSIFRNT"/>
<dbReference type="InterPro" id="IPR047187">
    <property type="entry name" value="SF1_C_Upf1"/>
</dbReference>
<feature type="compositionally biased region" description="Low complexity" evidence="5">
    <location>
        <begin position="825"/>
        <end position="848"/>
    </location>
</feature>
<dbReference type="SMART" id="SM00382">
    <property type="entry name" value="AAA"/>
    <property type="match status" value="1"/>
</dbReference>
<dbReference type="InterPro" id="IPR003593">
    <property type="entry name" value="AAA+_ATPase"/>
</dbReference>
<dbReference type="FunFam" id="3.40.50.300:FF:000326">
    <property type="entry name" value="P-loop containing nucleoside triphosphate hydrolase"/>
    <property type="match status" value="1"/>
</dbReference>
<dbReference type="GO" id="GO:0005524">
    <property type="term" value="F:ATP binding"/>
    <property type="evidence" value="ECO:0007669"/>
    <property type="project" value="UniProtKB-KW"/>
</dbReference>
<reference evidence="8" key="1">
    <citation type="journal article" date="2011" name="Genome Res.">
        <title>Phylogeny-wide analysis of social amoeba genomes highlights ancient origins for complex intercellular communication.</title>
        <authorList>
            <person name="Heidel A.J."/>
            <person name="Lawal H.M."/>
            <person name="Felder M."/>
            <person name="Schilde C."/>
            <person name="Helps N.R."/>
            <person name="Tunggal B."/>
            <person name="Rivero F."/>
            <person name="John U."/>
            <person name="Schleicher M."/>
            <person name="Eichinger L."/>
            <person name="Platzer M."/>
            <person name="Noegel A.A."/>
            <person name="Schaap P."/>
            <person name="Gloeckner G."/>
        </authorList>
    </citation>
    <scope>NUCLEOTIDE SEQUENCE [LARGE SCALE GENOMIC DNA]</scope>
    <source>
        <strain evidence="8">SH3</strain>
    </source>
</reference>
<feature type="region of interest" description="Disordered" evidence="5">
    <location>
        <begin position="733"/>
        <end position="854"/>
    </location>
</feature>
<feature type="compositionally biased region" description="Basic residues" evidence="5">
    <location>
        <begin position="815"/>
        <end position="824"/>
    </location>
</feature>
<dbReference type="Pfam" id="PF13087">
    <property type="entry name" value="AAA_12"/>
    <property type="match status" value="1"/>
</dbReference>
<sequence>MGDRADIYELDDQVNPDQVGSIPIQIGKGWKSLGLDITAKVTNNAFLKDQQKTQQQHQQSSVNQLPQVMSSALIKKKTEYYEKFKQLLVMESKEDKQSVERRLSQRSVDQLAKKGLALKNTTAILKGKLLSEIIVRFAVDYDPGAEVGQLSEPAESYQKGFLKIGSGESVIISKKDPLKDDVVYEGIYLETTGKSILVSIKNQSGFEKIFHNSGPWRIDLGTNLITMERMMKALTMVSSDKALYQTKLADIIFGHLKPGKTLEDTCATEYIPFQTKESPLKFKDMFPMDYKTWNLNPSQKDAIEKSICRRASLIQGPPGTGKSTTAIYLLRLLVHRKQSGKSNVKILATSFTNTGVDNLLEGLLKAGVNVLRLGDANKVREELRCATLEYRMEEELNRWDSSAKRSNQGSKPGSSSYYMQSEREIKSRLISEADVICSTCIGSGHEMLMDEKFQIIVVDEATQATEPAILIPLLKSSEQMYLFGDQNQLAPIILSHKAIEGGLNISMFDRLFKSGLTPFLLNTQYRMHSSISDFPRHHFYNGLLNNGTNDSNLKIPIGIKWPQIDFPVVFIDISNGREEIKHHSLYNNEEAVAVVQVAESLLENDESLFRNNIGIITPYHAQVKHINQVFSNDKSWRGAQPSVATVDSYQGREMDVIIFSTVRSNTKGNIGFLKDWRRLNVSITRAKRGLVVIGNFGTINNSSDEHWKAYVQWAKDKNIMVKSLDSIIEKSTANKKGKRKARSDDDPTLSFRDSGSGGFMSTLNNNQPKTTIDDDEDHHQHNNTDSDASPLSVDDSKDHLADNDHGFYQNDTTVHRMKKKKKKSSATTTATPTTSTTSTSSTSKPNNNNHKKKK</sequence>
<dbReference type="GO" id="GO:0016787">
    <property type="term" value="F:hydrolase activity"/>
    <property type="evidence" value="ECO:0007669"/>
    <property type="project" value="UniProtKB-KW"/>
</dbReference>
<accession>F4Q984</accession>